<dbReference type="EMBL" id="CAWUPB010001184">
    <property type="protein sequence ID" value="CAK7351467.1"/>
    <property type="molecule type" value="Genomic_DNA"/>
</dbReference>
<keyword evidence="2" id="KW-0677">Repeat</keyword>
<gene>
    <name evidence="4" type="ORF">DCAF_LOCUS23868</name>
</gene>
<evidence type="ECO:0000313" key="5">
    <source>
        <dbReference type="Proteomes" id="UP001314170"/>
    </source>
</evidence>
<dbReference type="Pfam" id="PF08263">
    <property type="entry name" value="LRRNT_2"/>
    <property type="match status" value="1"/>
</dbReference>
<reference evidence="4 5" key="1">
    <citation type="submission" date="2024-01" db="EMBL/GenBank/DDBJ databases">
        <authorList>
            <person name="Waweru B."/>
        </authorList>
    </citation>
    <scope>NUCLEOTIDE SEQUENCE [LARGE SCALE GENOMIC DNA]</scope>
</reference>
<name>A0AAV1SLJ0_9ROSI</name>
<keyword evidence="5" id="KW-1185">Reference proteome</keyword>
<evidence type="ECO:0000256" key="2">
    <source>
        <dbReference type="ARBA" id="ARBA00022737"/>
    </source>
</evidence>
<protein>
    <recommendedName>
        <fullName evidence="3">Leucine-rich repeat-containing N-terminal plant-type domain-containing protein</fullName>
    </recommendedName>
</protein>
<dbReference type="Proteomes" id="UP001314170">
    <property type="component" value="Unassembled WGS sequence"/>
</dbReference>
<evidence type="ECO:0000256" key="1">
    <source>
        <dbReference type="ARBA" id="ARBA00022614"/>
    </source>
</evidence>
<evidence type="ECO:0000259" key="3">
    <source>
        <dbReference type="Pfam" id="PF08263"/>
    </source>
</evidence>
<feature type="domain" description="Leucine-rich repeat-containing N-terminal plant-type" evidence="3">
    <location>
        <begin position="42"/>
        <end position="65"/>
    </location>
</feature>
<organism evidence="4 5">
    <name type="scientific">Dovyalis caffra</name>
    <dbReference type="NCBI Taxonomy" id="77055"/>
    <lineage>
        <taxon>Eukaryota</taxon>
        <taxon>Viridiplantae</taxon>
        <taxon>Streptophyta</taxon>
        <taxon>Embryophyta</taxon>
        <taxon>Tracheophyta</taxon>
        <taxon>Spermatophyta</taxon>
        <taxon>Magnoliopsida</taxon>
        <taxon>eudicotyledons</taxon>
        <taxon>Gunneridae</taxon>
        <taxon>Pentapetalae</taxon>
        <taxon>rosids</taxon>
        <taxon>fabids</taxon>
        <taxon>Malpighiales</taxon>
        <taxon>Salicaceae</taxon>
        <taxon>Flacourtieae</taxon>
        <taxon>Dovyalis</taxon>
    </lineage>
</organism>
<proteinExistence type="predicted"/>
<comment type="caution">
    <text evidence="4">The sequence shown here is derived from an EMBL/GenBank/DDBJ whole genome shotgun (WGS) entry which is preliminary data.</text>
</comment>
<keyword evidence="1" id="KW-0433">Leucine-rich repeat</keyword>
<dbReference type="AlphaFoldDB" id="A0AAV1SLJ0"/>
<accession>A0AAV1SLJ0</accession>
<dbReference type="InterPro" id="IPR032675">
    <property type="entry name" value="LRR_dom_sf"/>
</dbReference>
<evidence type="ECO:0000313" key="4">
    <source>
        <dbReference type="EMBL" id="CAK7351467.1"/>
    </source>
</evidence>
<sequence length="114" mass="12401">MIVLASSSTPPPQADTHPQCLDHQRSALSLLHHNLMIMGDYSPDDELQDWDLKTDCCSWDGVACNGDGLVTELDLSPPVSATLKLENPVLEMTSQHKVAAGVKPSLIYFPTLES</sequence>
<dbReference type="Gene3D" id="3.80.10.10">
    <property type="entry name" value="Ribonuclease Inhibitor"/>
    <property type="match status" value="1"/>
</dbReference>
<dbReference type="InterPro" id="IPR013210">
    <property type="entry name" value="LRR_N_plant-typ"/>
</dbReference>